<dbReference type="InterPro" id="IPR002372">
    <property type="entry name" value="PQQ_rpt_dom"/>
</dbReference>
<dbReference type="InterPro" id="IPR015943">
    <property type="entry name" value="WD40/YVTN_repeat-like_dom_sf"/>
</dbReference>
<dbReference type="Pfam" id="PF13360">
    <property type="entry name" value="PQQ_2"/>
    <property type="match status" value="1"/>
</dbReference>
<keyword evidence="1" id="KW-1133">Transmembrane helix</keyword>
<dbReference type="InterPro" id="IPR036439">
    <property type="entry name" value="Dockerin_dom_sf"/>
</dbReference>
<dbReference type="STRING" id="1838285.SCAL_000171"/>
<keyword evidence="1" id="KW-0812">Transmembrane</keyword>
<dbReference type="PANTHER" id="PTHR34512:SF30">
    <property type="entry name" value="OUTER MEMBRANE PROTEIN ASSEMBLY FACTOR BAMB"/>
    <property type="match status" value="1"/>
</dbReference>
<dbReference type="InterPro" id="IPR011047">
    <property type="entry name" value="Quinoprotein_ADH-like_sf"/>
</dbReference>
<evidence type="ECO:0000313" key="3">
    <source>
        <dbReference type="EMBL" id="OFV68495.1"/>
    </source>
</evidence>
<feature type="transmembrane region" description="Helical" evidence="1">
    <location>
        <begin position="12"/>
        <end position="30"/>
    </location>
</feature>
<dbReference type="AlphaFoldDB" id="A0A1F2PBS8"/>
<dbReference type="Gene3D" id="1.10.1330.10">
    <property type="entry name" value="Dockerin domain"/>
    <property type="match status" value="1"/>
</dbReference>
<dbReference type="InterPro" id="IPR018391">
    <property type="entry name" value="PQQ_b-propeller_rpt"/>
</dbReference>
<dbReference type="SMART" id="SM00564">
    <property type="entry name" value="PQQ"/>
    <property type="match status" value="6"/>
</dbReference>
<evidence type="ECO:0000256" key="1">
    <source>
        <dbReference type="SAM" id="Phobius"/>
    </source>
</evidence>
<dbReference type="GO" id="GO:0000272">
    <property type="term" value="P:polysaccharide catabolic process"/>
    <property type="evidence" value="ECO:0007669"/>
    <property type="project" value="InterPro"/>
</dbReference>
<gene>
    <name evidence="3" type="ORF">SCAL_000171</name>
</gene>
<reference evidence="3" key="1">
    <citation type="submission" date="2016-05" db="EMBL/GenBank/DDBJ databases">
        <title>Microbial consortia oxidize butane by reversing methanogenesis.</title>
        <authorList>
            <person name="Laso-Perez R."/>
            <person name="Richter M."/>
            <person name="Wegener G."/>
            <person name="Musat F."/>
        </authorList>
    </citation>
    <scope>NUCLEOTIDE SEQUENCE [LARGE SCALE GENOMIC DNA]</scope>
    <source>
        <strain evidence="3">BOX2</strain>
    </source>
</reference>
<dbReference type="Gene3D" id="2.40.10.480">
    <property type="match status" value="2"/>
</dbReference>
<organism evidence="3 4">
    <name type="scientific">Candidatus Syntropharchaeum caldarium</name>
    <dbReference type="NCBI Taxonomy" id="1838285"/>
    <lineage>
        <taxon>Archaea</taxon>
        <taxon>Methanobacteriati</taxon>
        <taxon>Methanobacteriota</taxon>
        <taxon>Stenosarchaea group</taxon>
        <taxon>Methanomicrobia</taxon>
        <taxon>Methanosarcinales</taxon>
        <taxon>ANME-2 cluster</taxon>
        <taxon>Candidatus Syntropharchaeum</taxon>
    </lineage>
</organism>
<dbReference type="SUPFAM" id="SSF50998">
    <property type="entry name" value="Quinoprotein alcohol dehydrogenase-like"/>
    <property type="match status" value="2"/>
</dbReference>
<comment type="caution">
    <text evidence="3">The sequence shown here is derived from an EMBL/GenBank/DDBJ whole genome shotgun (WGS) entry which is preliminary data.</text>
</comment>
<accession>A0A1F2PBS8</accession>
<sequence>MKRDGNFYGTQIMIIAICVMMVFTVVTVTASEWPQFQKDEVNTGVCNDKILGRSVSWNVMTHTNTYMAAGVNVVPVVANNNVYVLDCEGYIWSFDAVTGNENGNCSYNSNADFQLSTPAYGDDKIFFAMSRGDEKGSVFAVNANDVSDEIWNVTVDSTQQINVPITYDSYDSGKIYFGTWNGTWSTTEGCGRYYCLNAVNGNEIWNYTTSTEGNGYYWAGACIIGDYIVFGDDLGNITCLNKNTGALVDVKNIKDEVSNAKQIRSSVSCNATYHNATCGRVYFTDGNYTSSSIHSGRLWAYDINTSTGTLTYAWNREIDFSRSTPVVYKNRVYVGCGDFRVAGKLYCIYESDGTVDWSFTVPTLSSACKPGVTASPVLSIDGDATYIYFTVNSVNGRLYCINESGSELWYYEPPESDPSGEYISQGAAIYKNTAGEMRVFFGNDAGKLYALDEGMCGDVDGDGFVTGFDSYLVYTRDLEISQWAADVDCDGFITGFDSYLVYTRNLNCCDD</sequence>
<dbReference type="Proteomes" id="UP000186940">
    <property type="component" value="Unassembled WGS sequence"/>
</dbReference>
<keyword evidence="1" id="KW-0472">Membrane</keyword>
<proteinExistence type="predicted"/>
<evidence type="ECO:0000313" key="4">
    <source>
        <dbReference type="Proteomes" id="UP000186940"/>
    </source>
</evidence>
<feature type="domain" description="Pyrrolo-quinoline quinone repeat" evidence="2">
    <location>
        <begin position="191"/>
        <end position="358"/>
    </location>
</feature>
<protein>
    <submittedName>
        <fullName evidence="3">Pyrrolo-quinoline quinone</fullName>
    </submittedName>
</protein>
<name>A0A1F2PBS8_9EURY</name>
<dbReference type="EMBL" id="LYOS01000001">
    <property type="protein sequence ID" value="OFV68495.1"/>
    <property type="molecule type" value="Genomic_DNA"/>
</dbReference>
<evidence type="ECO:0000259" key="2">
    <source>
        <dbReference type="Pfam" id="PF13360"/>
    </source>
</evidence>
<dbReference type="PANTHER" id="PTHR34512">
    <property type="entry name" value="CELL SURFACE PROTEIN"/>
    <property type="match status" value="1"/>
</dbReference>
<dbReference type="Gene3D" id="2.130.10.10">
    <property type="entry name" value="YVTN repeat-like/Quinoprotein amine dehydrogenase"/>
    <property type="match status" value="1"/>
</dbReference>
<keyword evidence="4" id="KW-1185">Reference proteome</keyword>